<comment type="caution">
    <text evidence="2">The sequence shown here is derived from an EMBL/GenBank/DDBJ whole genome shotgun (WGS) entry which is preliminary data.</text>
</comment>
<dbReference type="GO" id="GO:0004364">
    <property type="term" value="F:glutathione transferase activity"/>
    <property type="evidence" value="ECO:0007669"/>
    <property type="project" value="TreeGrafter"/>
</dbReference>
<dbReference type="GO" id="GO:0016034">
    <property type="term" value="F:maleylacetoacetate isomerase activity"/>
    <property type="evidence" value="ECO:0007669"/>
    <property type="project" value="TreeGrafter"/>
</dbReference>
<protein>
    <submittedName>
        <fullName evidence="2">Glutathione S-transferase C-terminal domain-containing protein</fullName>
    </submittedName>
</protein>
<dbReference type="Pfam" id="PF13410">
    <property type="entry name" value="GST_C_2"/>
    <property type="match status" value="1"/>
</dbReference>
<dbReference type="EMBL" id="JABXXP010000886">
    <property type="protein sequence ID" value="NVN13369.1"/>
    <property type="molecule type" value="Genomic_DNA"/>
</dbReference>
<sequence length="227" mass="24050">MADGRLVIGTKRYSSWSLRGWLVVHLAGLDVEEVLIPIAGGGGTAGIRAVSPNGLVPYLEHCGARVWESLAIGEYCAEIAPALWPRERAARAHARSIAAEMHAGFGALRAALPMNLGRVARPLGGQGPAGGLSDAVRGDVARIEAVLSETRAAFGGGGPYLFGGELTVADAMYAPVIARFLSYDVALSPVVAAYAASVRTHPLMVRWYDEAAREPEAWRLDRYESVA</sequence>
<gene>
    <name evidence="2" type="ORF">HUK84_19885</name>
</gene>
<reference evidence="2 3" key="1">
    <citation type="submission" date="2020-06" db="EMBL/GenBank/DDBJ databases">
        <title>Description of novel acetic acid bacteria.</title>
        <authorList>
            <person name="Sombolestani A."/>
        </authorList>
    </citation>
    <scope>NUCLEOTIDE SEQUENCE [LARGE SCALE GENOMIC DNA]</scope>
    <source>
        <strain evidence="2 3">LMG 31431</strain>
    </source>
</reference>
<evidence type="ECO:0000259" key="1">
    <source>
        <dbReference type="PROSITE" id="PS50404"/>
    </source>
</evidence>
<accession>A0A7Y7IZU5</accession>
<dbReference type="SUPFAM" id="SSF47616">
    <property type="entry name" value="GST C-terminal domain-like"/>
    <property type="match status" value="1"/>
</dbReference>
<dbReference type="InterPro" id="IPR004045">
    <property type="entry name" value="Glutathione_S-Trfase_N"/>
</dbReference>
<evidence type="ECO:0000313" key="2">
    <source>
        <dbReference type="EMBL" id="NVN13369.1"/>
    </source>
</evidence>
<dbReference type="Gene3D" id="1.20.1050.10">
    <property type="match status" value="1"/>
</dbReference>
<evidence type="ECO:0000313" key="3">
    <source>
        <dbReference type="Proteomes" id="UP000534870"/>
    </source>
</evidence>
<keyword evidence="2" id="KW-0808">Transferase</keyword>
<dbReference type="GO" id="GO:0006749">
    <property type="term" value="P:glutathione metabolic process"/>
    <property type="evidence" value="ECO:0007669"/>
    <property type="project" value="TreeGrafter"/>
</dbReference>
<feature type="domain" description="GST N-terminal" evidence="1">
    <location>
        <begin position="4"/>
        <end position="84"/>
    </location>
</feature>
<dbReference type="PROSITE" id="PS50404">
    <property type="entry name" value="GST_NTER"/>
    <property type="match status" value="1"/>
</dbReference>
<proteinExistence type="predicted"/>
<organism evidence="2 3">
    <name type="scientific">Nguyenibacter vanlangensis</name>
    <dbReference type="NCBI Taxonomy" id="1216886"/>
    <lineage>
        <taxon>Bacteria</taxon>
        <taxon>Pseudomonadati</taxon>
        <taxon>Pseudomonadota</taxon>
        <taxon>Alphaproteobacteria</taxon>
        <taxon>Acetobacterales</taxon>
        <taxon>Acetobacteraceae</taxon>
        <taxon>Nguyenibacter</taxon>
    </lineage>
</organism>
<name>A0A7Y7IZU5_9PROT</name>
<dbReference type="RefSeq" id="WP_176641746.1">
    <property type="nucleotide sequence ID" value="NZ_JABXXP010000886.1"/>
</dbReference>
<dbReference type="InterPro" id="IPR036249">
    <property type="entry name" value="Thioredoxin-like_sf"/>
</dbReference>
<dbReference type="PANTHER" id="PTHR42673">
    <property type="entry name" value="MALEYLACETOACETATE ISOMERASE"/>
    <property type="match status" value="1"/>
</dbReference>
<dbReference type="AlphaFoldDB" id="A0A7Y7IZU5"/>
<dbReference type="Pfam" id="PF13409">
    <property type="entry name" value="GST_N_2"/>
    <property type="match status" value="1"/>
</dbReference>
<dbReference type="SUPFAM" id="SSF52833">
    <property type="entry name" value="Thioredoxin-like"/>
    <property type="match status" value="1"/>
</dbReference>
<dbReference type="InterPro" id="IPR036282">
    <property type="entry name" value="Glutathione-S-Trfase_C_sf"/>
</dbReference>
<dbReference type="Proteomes" id="UP000534870">
    <property type="component" value="Unassembled WGS sequence"/>
</dbReference>
<dbReference type="PANTHER" id="PTHR42673:SF4">
    <property type="entry name" value="MALEYLACETOACETATE ISOMERASE"/>
    <property type="match status" value="1"/>
</dbReference>
<dbReference type="GO" id="GO:0006559">
    <property type="term" value="P:L-phenylalanine catabolic process"/>
    <property type="evidence" value="ECO:0007669"/>
    <property type="project" value="TreeGrafter"/>
</dbReference>
<dbReference type="Gene3D" id="3.40.30.10">
    <property type="entry name" value="Glutaredoxin"/>
    <property type="match status" value="1"/>
</dbReference>